<keyword evidence="4" id="KW-0378">Hydrolase</keyword>
<dbReference type="PANTHER" id="PTHR12992:SF11">
    <property type="entry name" value="MITOCHONDRIAL COENZYME A DIPHOSPHATASE NUDT8"/>
    <property type="match status" value="1"/>
</dbReference>
<comment type="caution">
    <text evidence="8">The sequence shown here is derived from an EMBL/GenBank/DDBJ whole genome shotgun (WGS) entry which is preliminary data.</text>
</comment>
<evidence type="ECO:0000256" key="2">
    <source>
        <dbReference type="ARBA" id="ARBA00001946"/>
    </source>
</evidence>
<gene>
    <name evidence="8" type="ORF">FXF49_02820</name>
</gene>
<evidence type="ECO:0000256" key="1">
    <source>
        <dbReference type="ARBA" id="ARBA00001936"/>
    </source>
</evidence>
<keyword evidence="6" id="KW-0464">Manganese</keyword>
<evidence type="ECO:0000256" key="4">
    <source>
        <dbReference type="ARBA" id="ARBA00022801"/>
    </source>
</evidence>
<keyword evidence="3" id="KW-0479">Metal-binding</keyword>
<dbReference type="SUPFAM" id="SSF55811">
    <property type="entry name" value="Nudix"/>
    <property type="match status" value="1"/>
</dbReference>
<evidence type="ECO:0000256" key="3">
    <source>
        <dbReference type="ARBA" id="ARBA00022723"/>
    </source>
</evidence>
<keyword evidence="5" id="KW-0460">Magnesium</keyword>
<dbReference type="InterPro" id="IPR045121">
    <property type="entry name" value="CoAse"/>
</dbReference>
<comment type="cofactor">
    <cofactor evidence="1">
        <name>Mn(2+)</name>
        <dbReference type="ChEBI" id="CHEBI:29035"/>
    </cofactor>
</comment>
<dbReference type="GO" id="GO:0010945">
    <property type="term" value="F:coenzyme A diphosphatase activity"/>
    <property type="evidence" value="ECO:0007669"/>
    <property type="project" value="InterPro"/>
</dbReference>
<sequence>MKLTKKQVKEINKVRAGCEKLDYCVYSTFSLYNRLKIDVPRRQAAILVPLYFFNNEWYIIFTKRTNHLPYHSGEISFPGGSREKHDSSKKETALRETEEEIGIPGKAMTILGKLDDQLSVADINVTPYVAKITDHNVLTHMKPQENEVEEIFQVPLQFFYRKSTSWQENWIRNKQPHKVYFYNFNGRIIWGLTARVVKNLIEILEFCNTCKENSSIV</sequence>
<evidence type="ECO:0000313" key="9">
    <source>
        <dbReference type="Proteomes" id="UP000323337"/>
    </source>
</evidence>
<dbReference type="Proteomes" id="UP000323337">
    <property type="component" value="Unassembled WGS sequence"/>
</dbReference>
<name>A0A5D0MKE6_FLESI</name>
<dbReference type="PANTHER" id="PTHR12992">
    <property type="entry name" value="NUDIX HYDROLASE"/>
    <property type="match status" value="1"/>
</dbReference>
<dbReference type="Pfam" id="PF00293">
    <property type="entry name" value="NUDIX"/>
    <property type="match status" value="1"/>
</dbReference>
<dbReference type="PROSITE" id="PS51462">
    <property type="entry name" value="NUDIX"/>
    <property type="match status" value="1"/>
</dbReference>
<evidence type="ECO:0000256" key="5">
    <source>
        <dbReference type="ARBA" id="ARBA00022842"/>
    </source>
</evidence>
<proteinExistence type="predicted"/>
<dbReference type="GO" id="GO:0046872">
    <property type="term" value="F:metal ion binding"/>
    <property type="evidence" value="ECO:0007669"/>
    <property type="project" value="UniProtKB-KW"/>
</dbReference>
<dbReference type="EMBL" id="VSIV01000069">
    <property type="protein sequence ID" value="TYB34157.1"/>
    <property type="molecule type" value="Genomic_DNA"/>
</dbReference>
<accession>A0A5D0MKE6</accession>
<comment type="cofactor">
    <cofactor evidence="2">
        <name>Mg(2+)</name>
        <dbReference type="ChEBI" id="CHEBI:18420"/>
    </cofactor>
</comment>
<dbReference type="RefSeq" id="WP_303700396.1">
    <property type="nucleotide sequence ID" value="NZ_VSIV01000069.1"/>
</dbReference>
<dbReference type="CDD" id="cd03426">
    <property type="entry name" value="NUDIX_CoAse_Nudt7"/>
    <property type="match status" value="1"/>
</dbReference>
<organism evidence="8 9">
    <name type="scientific">Flexistipes sinusarabici</name>
    <dbReference type="NCBI Taxonomy" id="2352"/>
    <lineage>
        <taxon>Bacteria</taxon>
        <taxon>Pseudomonadati</taxon>
        <taxon>Deferribacterota</taxon>
        <taxon>Deferribacteres</taxon>
        <taxon>Deferribacterales</taxon>
        <taxon>Flexistipitaceae</taxon>
        <taxon>Flexistipes</taxon>
    </lineage>
</organism>
<evidence type="ECO:0000313" key="8">
    <source>
        <dbReference type="EMBL" id="TYB34157.1"/>
    </source>
</evidence>
<dbReference type="AlphaFoldDB" id="A0A5D0MKE6"/>
<feature type="domain" description="Nudix hydrolase" evidence="7">
    <location>
        <begin position="40"/>
        <end position="169"/>
    </location>
</feature>
<evidence type="ECO:0000259" key="7">
    <source>
        <dbReference type="PROSITE" id="PS51462"/>
    </source>
</evidence>
<dbReference type="InterPro" id="IPR015797">
    <property type="entry name" value="NUDIX_hydrolase-like_dom_sf"/>
</dbReference>
<dbReference type="Gene3D" id="3.90.79.10">
    <property type="entry name" value="Nucleoside Triphosphate Pyrophosphohydrolase"/>
    <property type="match status" value="1"/>
</dbReference>
<evidence type="ECO:0000256" key="6">
    <source>
        <dbReference type="ARBA" id="ARBA00023211"/>
    </source>
</evidence>
<protein>
    <submittedName>
        <fullName evidence="8">CoA pyrophosphatase</fullName>
    </submittedName>
</protein>
<reference evidence="8 9" key="1">
    <citation type="submission" date="2019-08" db="EMBL/GenBank/DDBJ databases">
        <title>Genomic characterization of a novel candidate phylum (ARYD3) from a high temperature, high salinity tertiary oil reservoir in north central Oklahoma, USA.</title>
        <authorList>
            <person name="Youssef N.H."/>
            <person name="Yadav A."/>
            <person name="Elshahed M.S."/>
        </authorList>
    </citation>
    <scope>NUCLEOTIDE SEQUENCE [LARGE SCALE GENOMIC DNA]</scope>
    <source>
        <strain evidence="8">ARYD1</strain>
    </source>
</reference>
<dbReference type="InterPro" id="IPR000086">
    <property type="entry name" value="NUDIX_hydrolase_dom"/>
</dbReference>